<dbReference type="AlphaFoldDB" id="A0A9X4XFN4"/>
<sequence length="60" mass="7272">MSLKIKKKRYYPSEMPCPDCGRRNYWVNSIPILFSLEDEHKRWYRCDCGCRWTTRGIRGA</sequence>
<organism evidence="1 2">
    <name type="scientific">Turicibacter sanguinis</name>
    <dbReference type="NCBI Taxonomy" id="154288"/>
    <lineage>
        <taxon>Bacteria</taxon>
        <taxon>Bacillati</taxon>
        <taxon>Bacillota</taxon>
        <taxon>Erysipelotrichia</taxon>
        <taxon>Erysipelotrichales</taxon>
        <taxon>Turicibacteraceae</taxon>
        <taxon>Turicibacter</taxon>
    </lineage>
</organism>
<evidence type="ECO:0000313" key="1">
    <source>
        <dbReference type="EMBL" id="MTK22521.1"/>
    </source>
</evidence>
<reference evidence="1 2" key="1">
    <citation type="journal article" date="2019" name="Nat. Med.">
        <title>A library of human gut bacterial isolates paired with longitudinal multiomics data enables mechanistic microbiome research.</title>
        <authorList>
            <person name="Poyet M."/>
            <person name="Groussin M."/>
            <person name="Gibbons S.M."/>
            <person name="Avila-Pacheco J."/>
            <person name="Jiang X."/>
            <person name="Kearney S.M."/>
            <person name="Perrotta A.R."/>
            <person name="Berdy B."/>
            <person name="Zhao S."/>
            <person name="Lieberman T.D."/>
            <person name="Swanson P.K."/>
            <person name="Smith M."/>
            <person name="Roesemann S."/>
            <person name="Alexander J.E."/>
            <person name="Rich S.A."/>
            <person name="Livny J."/>
            <person name="Vlamakis H."/>
            <person name="Clish C."/>
            <person name="Bullock K."/>
            <person name="Deik A."/>
            <person name="Scott J."/>
            <person name="Pierce K.A."/>
            <person name="Xavier R.J."/>
            <person name="Alm E.J."/>
        </authorList>
    </citation>
    <scope>NUCLEOTIDE SEQUENCE [LARGE SCALE GENOMIC DNA]</scope>
    <source>
        <strain evidence="1 2">BIOML-A198</strain>
    </source>
</reference>
<comment type="caution">
    <text evidence="1">The sequence shown here is derived from an EMBL/GenBank/DDBJ whole genome shotgun (WGS) entry which is preliminary data.</text>
</comment>
<accession>A0A9X4XFN4</accession>
<proteinExistence type="predicted"/>
<evidence type="ECO:0000313" key="2">
    <source>
        <dbReference type="Proteomes" id="UP000487649"/>
    </source>
</evidence>
<dbReference type="EMBL" id="WMQE01000041">
    <property type="protein sequence ID" value="MTK22521.1"/>
    <property type="molecule type" value="Genomic_DNA"/>
</dbReference>
<gene>
    <name evidence="1" type="ORF">GMA92_13980</name>
</gene>
<protein>
    <submittedName>
        <fullName evidence="1">Uncharacterized protein</fullName>
    </submittedName>
</protein>
<name>A0A9X4XFN4_9FIRM</name>
<dbReference type="RefSeq" id="WP_155223066.1">
    <property type="nucleotide sequence ID" value="NZ_JAMQUV010000065.1"/>
</dbReference>
<dbReference type="Proteomes" id="UP000487649">
    <property type="component" value="Unassembled WGS sequence"/>
</dbReference>